<evidence type="ECO:0000313" key="2">
    <source>
        <dbReference type="EMBL" id="CAK0905339.1"/>
    </source>
</evidence>
<dbReference type="Proteomes" id="UP001189429">
    <property type="component" value="Unassembled WGS sequence"/>
</dbReference>
<protein>
    <submittedName>
        <fullName evidence="2">Uncharacterized protein</fullName>
    </submittedName>
</protein>
<reference evidence="2" key="1">
    <citation type="submission" date="2023-10" db="EMBL/GenBank/DDBJ databases">
        <authorList>
            <person name="Chen Y."/>
            <person name="Shah S."/>
            <person name="Dougan E. K."/>
            <person name="Thang M."/>
            <person name="Chan C."/>
        </authorList>
    </citation>
    <scope>NUCLEOTIDE SEQUENCE [LARGE SCALE GENOMIC DNA]</scope>
</reference>
<comment type="caution">
    <text evidence="2">The sequence shown here is derived from an EMBL/GenBank/DDBJ whole genome shotgun (WGS) entry which is preliminary data.</text>
</comment>
<gene>
    <name evidence="2" type="ORF">PCOR1329_LOCUS81077</name>
</gene>
<keyword evidence="3" id="KW-1185">Reference proteome</keyword>
<evidence type="ECO:0000313" key="3">
    <source>
        <dbReference type="Proteomes" id="UP001189429"/>
    </source>
</evidence>
<name>A0ABN9XYW0_9DINO</name>
<evidence type="ECO:0000256" key="1">
    <source>
        <dbReference type="SAM" id="MobiDB-lite"/>
    </source>
</evidence>
<accession>A0ABN9XYW0</accession>
<proteinExistence type="predicted"/>
<organism evidence="2 3">
    <name type="scientific">Prorocentrum cordatum</name>
    <dbReference type="NCBI Taxonomy" id="2364126"/>
    <lineage>
        <taxon>Eukaryota</taxon>
        <taxon>Sar</taxon>
        <taxon>Alveolata</taxon>
        <taxon>Dinophyceae</taxon>
        <taxon>Prorocentrales</taxon>
        <taxon>Prorocentraceae</taxon>
        <taxon>Prorocentrum</taxon>
    </lineage>
</organism>
<feature type="region of interest" description="Disordered" evidence="1">
    <location>
        <begin position="116"/>
        <end position="149"/>
    </location>
</feature>
<sequence length="417" mass="43927">MAALGQAKRTLRWLQSRQVVSRVRAYYDQHDDDWHERIMLAHISDHRFVGFTAHWDMYDGDRAAALRLLPLGPRGGMPVPAPGGRVLRASNACPSGELQQRCDEATQMVAEIRAAEGLPDPPVEPRPSADTAAPAGAMVPDGAGGAEAAATSLGPAASAAGALAATCLAPAGAAWHGGASGPLRAAVLAPPAAPSPDATWVAAETRGGPARGAPIPPALLTAKDRPLATLWDRGAIVLGTGASLAVAVAHAPEAEPPALASGSGDLQTCFHGAVAKRSTAVFPDWKIKRFKSAAWLLEKISEPGHTPRRRHSRWRSAQGLTASDDGVDRQLAISDVLTELTTNDQLHAGERVVAEILCRWCQLWKGICASCLREAEVGQGAAPWLDERAIFLGQDRGRGWTLVCPAPESWVAEKLRG</sequence>
<dbReference type="EMBL" id="CAUYUJ010021542">
    <property type="protein sequence ID" value="CAK0905339.1"/>
    <property type="molecule type" value="Genomic_DNA"/>
</dbReference>